<protein>
    <submittedName>
        <fullName evidence="2">Uncharacterized protein</fullName>
    </submittedName>
</protein>
<evidence type="ECO:0000313" key="3">
    <source>
        <dbReference type="Proteomes" id="UP000627838"/>
    </source>
</evidence>
<organism evidence="2 3">
    <name type="scientific">Actinomadura algeriensis</name>
    <dbReference type="NCBI Taxonomy" id="1679523"/>
    <lineage>
        <taxon>Bacteria</taxon>
        <taxon>Bacillati</taxon>
        <taxon>Actinomycetota</taxon>
        <taxon>Actinomycetes</taxon>
        <taxon>Streptosporangiales</taxon>
        <taxon>Thermomonosporaceae</taxon>
        <taxon>Actinomadura</taxon>
    </lineage>
</organism>
<proteinExistence type="predicted"/>
<reference evidence="2 3" key="1">
    <citation type="submission" date="2020-10" db="EMBL/GenBank/DDBJ databases">
        <title>Sequencing the genomes of 1000 actinobacteria strains.</title>
        <authorList>
            <person name="Klenk H.-P."/>
        </authorList>
    </citation>
    <scope>NUCLEOTIDE SEQUENCE [LARGE SCALE GENOMIC DNA]</scope>
    <source>
        <strain evidence="2 3">DSM 46744</strain>
    </source>
</reference>
<dbReference type="Proteomes" id="UP000627838">
    <property type="component" value="Unassembled WGS sequence"/>
</dbReference>
<name>A0ABR9K2J8_9ACTN</name>
<feature type="region of interest" description="Disordered" evidence="1">
    <location>
        <begin position="126"/>
        <end position="169"/>
    </location>
</feature>
<keyword evidence="3" id="KW-1185">Reference proteome</keyword>
<feature type="compositionally biased region" description="Pro residues" evidence="1">
    <location>
        <begin position="150"/>
        <end position="169"/>
    </location>
</feature>
<evidence type="ECO:0000313" key="2">
    <source>
        <dbReference type="EMBL" id="MBE1537047.1"/>
    </source>
</evidence>
<comment type="caution">
    <text evidence="2">The sequence shown here is derived from an EMBL/GenBank/DDBJ whole genome shotgun (WGS) entry which is preliminary data.</text>
</comment>
<feature type="compositionally biased region" description="Pro residues" evidence="1">
    <location>
        <begin position="131"/>
        <end position="141"/>
    </location>
</feature>
<sequence>MTLATAPVSSRESVRWARAAAAAALAVPAAGVERRVWAVRGLADTALGCLLLDAPETLAIVDEAVRDAAFGPAGAEAARLRRVRSLAGPVPPFYPADSAPAVRTRSTAPEVRAAVEALRQYCAALRDPRPRAPSAPRPTPRPNTRGRAGPAPPPPPQWGPAPPLASPAPAPPCSGLSVRGLVAWGGGLRPSACDHSAVGVSPAFPPGTAWRTWFRLPRGVVLVERPAVAPVRSRAVWRAVHDGAHLDHLAALPPAAPAHAEYGGGLLTAEAYAMAVEVLAAAEAAWSGRDGLVRELCDGLAERAARPAGGGAFGALPTLAAAYVLGPLRLLGGADRALPGRLGPDLRARWGRAVARVPAAAALDRRIGALC</sequence>
<evidence type="ECO:0000256" key="1">
    <source>
        <dbReference type="SAM" id="MobiDB-lite"/>
    </source>
</evidence>
<gene>
    <name evidence="2" type="ORF">H4W34_006880</name>
</gene>
<dbReference type="RefSeq" id="WP_192762985.1">
    <property type="nucleotide sequence ID" value="NZ_JADBDZ010000001.1"/>
</dbReference>
<accession>A0ABR9K2J8</accession>
<dbReference type="EMBL" id="JADBDZ010000001">
    <property type="protein sequence ID" value="MBE1537047.1"/>
    <property type="molecule type" value="Genomic_DNA"/>
</dbReference>